<dbReference type="GO" id="GO:0005737">
    <property type="term" value="C:cytoplasm"/>
    <property type="evidence" value="ECO:0007669"/>
    <property type="project" value="UniProtKB-SubCell"/>
</dbReference>
<comment type="similarity">
    <text evidence="2 14">Belongs to the class-II aminoacyl-tRNA synthetase family.</text>
</comment>
<dbReference type="Pfam" id="PF00587">
    <property type="entry name" value="tRNA-synt_2b"/>
    <property type="match status" value="1"/>
</dbReference>
<dbReference type="EC" id="6.1.1.3" evidence="14"/>
<dbReference type="InterPro" id="IPR002314">
    <property type="entry name" value="aa-tRNA-synt_IIb"/>
</dbReference>
<dbReference type="SMART" id="SM00863">
    <property type="entry name" value="tRNA_SAD"/>
    <property type="match status" value="1"/>
</dbReference>
<dbReference type="InterPro" id="IPR033728">
    <property type="entry name" value="ThrRS_core"/>
</dbReference>
<evidence type="ECO:0000256" key="1">
    <source>
        <dbReference type="ARBA" id="ARBA00004496"/>
    </source>
</evidence>
<dbReference type="CDD" id="cd01667">
    <property type="entry name" value="TGS_ThrRS"/>
    <property type="match status" value="1"/>
</dbReference>
<dbReference type="SUPFAM" id="SSF52954">
    <property type="entry name" value="Class II aaRS ABD-related"/>
    <property type="match status" value="1"/>
</dbReference>
<dbReference type="InterPro" id="IPR012947">
    <property type="entry name" value="tRNA_SAD"/>
</dbReference>
<evidence type="ECO:0000256" key="7">
    <source>
        <dbReference type="ARBA" id="ARBA00022741"/>
    </source>
</evidence>
<feature type="binding site" evidence="14">
    <location>
        <position position="356"/>
    </location>
    <ligand>
        <name>Zn(2+)</name>
        <dbReference type="ChEBI" id="CHEBI:29105"/>
        <note>catalytic</note>
    </ligand>
</feature>
<reference evidence="17 18" key="1">
    <citation type="submission" date="2018-09" db="EMBL/GenBank/DDBJ databases">
        <title>Complete genome sequence of Euzebya sp. DY32-46 isolated from seawater of Pacific Ocean.</title>
        <authorList>
            <person name="Xu L."/>
            <person name="Wu Y.-H."/>
            <person name="Xu X.-W."/>
        </authorList>
    </citation>
    <scope>NUCLEOTIDE SEQUENCE [LARGE SCALE GENOMIC DNA]</scope>
    <source>
        <strain evidence="17 18">DY32-46</strain>
    </source>
</reference>
<dbReference type="EMBL" id="CP031165">
    <property type="protein sequence ID" value="AXV06351.1"/>
    <property type="molecule type" value="Genomic_DNA"/>
</dbReference>
<feature type="binding site" evidence="14">
    <location>
        <position position="536"/>
    </location>
    <ligand>
        <name>Zn(2+)</name>
        <dbReference type="ChEBI" id="CHEBI:29105"/>
        <note>catalytic</note>
    </ligand>
</feature>
<dbReference type="PANTHER" id="PTHR11451">
    <property type="entry name" value="THREONINE-TRNA LIGASE"/>
    <property type="match status" value="1"/>
</dbReference>
<dbReference type="FunFam" id="3.30.930.10:FF:000019">
    <property type="entry name" value="Threonine--tRNA ligase"/>
    <property type="match status" value="1"/>
</dbReference>
<gene>
    <name evidence="14" type="primary">thrS</name>
    <name evidence="17" type="ORF">DVS28_a1660</name>
</gene>
<dbReference type="InterPro" id="IPR036621">
    <property type="entry name" value="Anticodon-bd_dom_sf"/>
</dbReference>
<keyword evidence="10 14" id="KW-0694">RNA-binding</keyword>
<dbReference type="AlphaFoldDB" id="A0A346XVV4"/>
<dbReference type="GO" id="GO:0000049">
    <property type="term" value="F:tRNA binding"/>
    <property type="evidence" value="ECO:0007669"/>
    <property type="project" value="UniProtKB-KW"/>
</dbReference>
<evidence type="ECO:0000313" key="18">
    <source>
        <dbReference type="Proteomes" id="UP000264006"/>
    </source>
</evidence>
<keyword evidence="6 14" id="KW-0479">Metal-binding</keyword>
<dbReference type="SUPFAM" id="SSF55681">
    <property type="entry name" value="Class II aaRS and biotin synthetases"/>
    <property type="match status" value="1"/>
</dbReference>
<dbReference type="InterPro" id="IPR045864">
    <property type="entry name" value="aa-tRNA-synth_II/BPL/LPL"/>
</dbReference>
<dbReference type="Gene3D" id="3.30.930.10">
    <property type="entry name" value="Bira Bifunctional Protein, Domain 2"/>
    <property type="match status" value="1"/>
</dbReference>
<dbReference type="FunFam" id="3.40.50.800:FF:000001">
    <property type="entry name" value="Threonine--tRNA ligase"/>
    <property type="match status" value="1"/>
</dbReference>
<keyword evidence="11 14" id="KW-0648">Protein biosynthesis</keyword>
<dbReference type="InterPro" id="IPR002320">
    <property type="entry name" value="Thr-tRNA-ligase_IIa"/>
</dbReference>
<dbReference type="GO" id="GO:0006435">
    <property type="term" value="P:threonyl-tRNA aminoacylation"/>
    <property type="evidence" value="ECO:0007669"/>
    <property type="project" value="UniProtKB-UniRule"/>
</dbReference>
<evidence type="ECO:0000256" key="12">
    <source>
        <dbReference type="ARBA" id="ARBA00023146"/>
    </source>
</evidence>
<dbReference type="Gene3D" id="3.30.980.10">
    <property type="entry name" value="Threonyl-trna Synthetase, Chain A, domain 2"/>
    <property type="match status" value="1"/>
</dbReference>
<dbReference type="PROSITE" id="PS51880">
    <property type="entry name" value="TGS"/>
    <property type="match status" value="1"/>
</dbReference>
<protein>
    <recommendedName>
        <fullName evidence="14">Threonine--tRNA ligase</fullName>
        <ecNumber evidence="14">6.1.1.3</ecNumber>
    </recommendedName>
    <alternativeName>
        <fullName evidence="14">Threonyl-tRNA synthetase</fullName>
        <shortName evidence="14">ThrRS</shortName>
    </alternativeName>
</protein>
<organism evidence="17 18">
    <name type="scientific">Euzebya pacifica</name>
    <dbReference type="NCBI Taxonomy" id="1608957"/>
    <lineage>
        <taxon>Bacteria</taxon>
        <taxon>Bacillati</taxon>
        <taxon>Actinomycetota</taxon>
        <taxon>Nitriliruptoria</taxon>
        <taxon>Euzebyales</taxon>
    </lineage>
</organism>
<dbReference type="Pfam" id="PF03129">
    <property type="entry name" value="HGTP_anticodon"/>
    <property type="match status" value="1"/>
</dbReference>
<keyword evidence="4 14" id="KW-0820">tRNA-binding</keyword>
<dbReference type="CDD" id="cd00860">
    <property type="entry name" value="ThrRS_anticodon"/>
    <property type="match status" value="1"/>
</dbReference>
<comment type="cofactor">
    <cofactor evidence="14">
        <name>Zn(2+)</name>
        <dbReference type="ChEBI" id="CHEBI:29105"/>
    </cofactor>
    <text evidence="14">Binds 1 zinc ion per subunit.</text>
</comment>
<evidence type="ECO:0000259" key="16">
    <source>
        <dbReference type="PROSITE" id="PS51880"/>
    </source>
</evidence>
<dbReference type="PRINTS" id="PR01047">
    <property type="entry name" value="TRNASYNTHTHR"/>
</dbReference>
<dbReference type="GO" id="GO:0004829">
    <property type="term" value="F:threonine-tRNA ligase activity"/>
    <property type="evidence" value="ECO:0007669"/>
    <property type="project" value="UniProtKB-UniRule"/>
</dbReference>
<dbReference type="GO" id="GO:0005524">
    <property type="term" value="F:ATP binding"/>
    <property type="evidence" value="ECO:0007669"/>
    <property type="project" value="UniProtKB-UniRule"/>
</dbReference>
<name>A0A346XVV4_9ACTN</name>
<dbReference type="PANTHER" id="PTHR11451:SF44">
    <property type="entry name" value="THREONINE--TRNA LIGASE, CHLOROPLASTIC_MITOCHONDRIAL 2"/>
    <property type="match status" value="1"/>
</dbReference>
<keyword evidence="5 14" id="KW-0436">Ligase</keyword>
<comment type="caution">
    <text evidence="14">Lacks conserved residue(s) required for the propagation of feature annotation.</text>
</comment>
<keyword evidence="18" id="KW-1185">Reference proteome</keyword>
<evidence type="ECO:0000256" key="10">
    <source>
        <dbReference type="ARBA" id="ARBA00022884"/>
    </source>
</evidence>
<evidence type="ECO:0000256" key="11">
    <source>
        <dbReference type="ARBA" id="ARBA00022917"/>
    </source>
</evidence>
<dbReference type="KEGG" id="euz:DVS28_a1660"/>
<accession>A0A346XVV4</accession>
<evidence type="ECO:0000256" key="2">
    <source>
        <dbReference type="ARBA" id="ARBA00008226"/>
    </source>
</evidence>
<dbReference type="CDD" id="cd00771">
    <property type="entry name" value="ThrRS_core"/>
    <property type="match status" value="1"/>
</dbReference>
<feature type="domain" description="TGS" evidence="16">
    <location>
        <begin position="1"/>
        <end position="63"/>
    </location>
</feature>
<evidence type="ECO:0000256" key="9">
    <source>
        <dbReference type="ARBA" id="ARBA00022840"/>
    </source>
</evidence>
<dbReference type="HAMAP" id="MF_00184">
    <property type="entry name" value="Thr_tRNA_synth"/>
    <property type="match status" value="1"/>
</dbReference>
<evidence type="ECO:0000256" key="13">
    <source>
        <dbReference type="ARBA" id="ARBA00049515"/>
    </source>
</evidence>
<keyword evidence="3 14" id="KW-0963">Cytoplasm</keyword>
<dbReference type="Proteomes" id="UP000264006">
    <property type="component" value="Chromosome"/>
</dbReference>
<dbReference type="InterPro" id="IPR004095">
    <property type="entry name" value="TGS"/>
</dbReference>
<dbReference type="PROSITE" id="PS50862">
    <property type="entry name" value="AA_TRNA_LIGASE_II"/>
    <property type="match status" value="1"/>
</dbReference>
<evidence type="ECO:0000256" key="8">
    <source>
        <dbReference type="ARBA" id="ARBA00022833"/>
    </source>
</evidence>
<evidence type="ECO:0000256" key="4">
    <source>
        <dbReference type="ARBA" id="ARBA00022555"/>
    </source>
</evidence>
<evidence type="ECO:0000256" key="5">
    <source>
        <dbReference type="ARBA" id="ARBA00022598"/>
    </source>
</evidence>
<evidence type="ECO:0000256" key="6">
    <source>
        <dbReference type="ARBA" id="ARBA00022723"/>
    </source>
</evidence>
<feature type="domain" description="Aminoacyl-transfer RNA synthetases class-II family profile" evidence="15">
    <location>
        <begin position="272"/>
        <end position="559"/>
    </location>
</feature>
<evidence type="ECO:0000256" key="14">
    <source>
        <dbReference type="HAMAP-Rule" id="MF_00184"/>
    </source>
</evidence>
<evidence type="ECO:0000313" key="17">
    <source>
        <dbReference type="EMBL" id="AXV06351.1"/>
    </source>
</evidence>
<evidence type="ECO:0000256" key="3">
    <source>
        <dbReference type="ARBA" id="ARBA00022490"/>
    </source>
</evidence>
<keyword evidence="7 14" id="KW-0547">Nucleotide-binding</keyword>
<comment type="subcellular location">
    <subcellularLocation>
        <location evidence="1 14">Cytoplasm</location>
    </subcellularLocation>
</comment>
<comment type="catalytic activity">
    <reaction evidence="13 14">
        <text>tRNA(Thr) + L-threonine + ATP = L-threonyl-tRNA(Thr) + AMP + diphosphate + H(+)</text>
        <dbReference type="Rhea" id="RHEA:24624"/>
        <dbReference type="Rhea" id="RHEA-COMP:9670"/>
        <dbReference type="Rhea" id="RHEA-COMP:9704"/>
        <dbReference type="ChEBI" id="CHEBI:15378"/>
        <dbReference type="ChEBI" id="CHEBI:30616"/>
        <dbReference type="ChEBI" id="CHEBI:33019"/>
        <dbReference type="ChEBI" id="CHEBI:57926"/>
        <dbReference type="ChEBI" id="CHEBI:78442"/>
        <dbReference type="ChEBI" id="CHEBI:78534"/>
        <dbReference type="ChEBI" id="CHEBI:456215"/>
        <dbReference type="EC" id="6.1.1.3"/>
    </reaction>
</comment>
<dbReference type="GO" id="GO:0046872">
    <property type="term" value="F:metal ion binding"/>
    <property type="evidence" value="ECO:0007669"/>
    <property type="project" value="UniProtKB-KW"/>
</dbReference>
<sequence>MSDVMKVYGPGDATAEVPTGTTAQDALKALGAIRGMVVAARVDGAMVDLDRVLEDGESVEPINADSDDGRFIIRHSTAHVMAQAVTDLWPGTNFGIGPPVENGFYYDFDPEVPFTEDDLKKIEGRMVQIVREDQPFVRVEVSTDEALAAFEGNPYKVEIITDGEAAADDPTAPAGDSGITIYRNDKPDGGHWQDLCRGPHVPTTKWIPAFTLQRVAGAYWRGSEKNKMLQRVYGTAWESKKALKAFLHQQEEARKRDHRKVGRDLDLFSFPEELGQGLAVWHPNGAIVRQEMEDYIRAEVRRRGYQPVYTPHIGKSTLWETSGHLDFYADGMYPPMEMDPSGDGAGTNYYPKPMNCPFHVLVYRSQQRSYRDLPLRLAELGTVYRYEKSGTVHGLMRARGFTQDDSHIFCTAEQVVAEARGCMEFALDVLRAFGFDTPSRIALSTRPAKAETVGTDEGWAHAEKALEQALEEIGLDYVVDEGEGAFYGPKIDVQVTDAIGRAWQLSTIQIDFNLPERFDLGYTTDTGESERPFMVHRALYGSLDRFFGVLTEHYNGAFPTWLAPTQAVVIPISDAHLHYAAEVEAYLNGTGRRATVDTSDETMGAKIRKHQANKVPYMLIVGEQEAADRTVAIRPRYGDQRKGVPLDDFAEELSLEVAEKRVGPQPE</sequence>
<proteinExistence type="inferred from homology"/>
<evidence type="ECO:0000259" key="15">
    <source>
        <dbReference type="PROSITE" id="PS50862"/>
    </source>
</evidence>
<dbReference type="NCBIfam" id="TIGR00418">
    <property type="entry name" value="thrS"/>
    <property type="match status" value="1"/>
</dbReference>
<dbReference type="InterPro" id="IPR006195">
    <property type="entry name" value="aa-tRNA-synth_II"/>
</dbReference>
<keyword evidence="12 14" id="KW-0030">Aminoacyl-tRNA synthetase</keyword>
<comment type="subunit">
    <text evidence="14">Homodimer.</text>
</comment>
<dbReference type="InterPro" id="IPR004154">
    <property type="entry name" value="Anticodon-bd"/>
</dbReference>
<feature type="binding site" evidence="14">
    <location>
        <position position="407"/>
    </location>
    <ligand>
        <name>Zn(2+)</name>
        <dbReference type="ChEBI" id="CHEBI:29105"/>
        <note>catalytic</note>
    </ligand>
</feature>
<dbReference type="FunFam" id="3.30.980.10:FF:000005">
    <property type="entry name" value="Threonyl-tRNA synthetase, mitochondrial"/>
    <property type="match status" value="1"/>
</dbReference>
<dbReference type="InterPro" id="IPR018163">
    <property type="entry name" value="Thr/Ala-tRNA-synth_IIc_edit"/>
</dbReference>
<dbReference type="Pfam" id="PF07973">
    <property type="entry name" value="tRNA_SAD"/>
    <property type="match status" value="1"/>
</dbReference>
<dbReference type="Gene3D" id="3.40.50.800">
    <property type="entry name" value="Anticodon-binding domain"/>
    <property type="match status" value="1"/>
</dbReference>
<dbReference type="InterPro" id="IPR047246">
    <property type="entry name" value="ThrRS_anticodon"/>
</dbReference>
<dbReference type="Gene3D" id="3.30.54.20">
    <property type="match status" value="1"/>
</dbReference>
<keyword evidence="8 14" id="KW-0862">Zinc</keyword>
<dbReference type="SUPFAM" id="SSF55186">
    <property type="entry name" value="ThrRS/AlaRS common domain"/>
    <property type="match status" value="1"/>
</dbReference>
<keyword evidence="9 14" id="KW-0067">ATP-binding</keyword>